<evidence type="ECO:0000259" key="4">
    <source>
        <dbReference type="PROSITE" id="PS50290"/>
    </source>
</evidence>
<dbReference type="InterPro" id="IPR003152">
    <property type="entry name" value="FATC_dom"/>
</dbReference>
<evidence type="ECO:0000313" key="7">
    <source>
        <dbReference type="EMBL" id="KAL1501439.1"/>
    </source>
</evidence>
<sequence length="3801" mass="436723">MQAQPSTSMEKAVDPHTAQMNQFMSYIKTLGNPECKDVLKLKTIQEISKNFEMILNSAHYGTFLELSIKVFLKILEKEPYFIAEYNIQQVRKLILEILYRLPTNDHLKIYARPILNLMMKLLETDNEENVLVCLKIIIELHKVYRPAMNGGIHRFLQFVKSIYSNLPNHMPKIFEPKSQIKVKDLSEVNIEELLQETFTVTAIQAEKRNEDGTASVATYYLIPKAVLSLKVLQELPIIVVLMYQLYKQDVHQDVSDFIPLIVKTITLQPALEQRQMDTFNKEIFVDFMGAQIKTLSFMAYIIKGYLEVVRTHSEMLVQGMLGLLNLCPMEVSHLRKELLIATRHILATDLRNKFVPHIATLFDEGMLMGRGWTSQESLRSLAYSTLADLVHHVRQQLPMSELIRSVHLFGRNLQDDSLLSTIHTMSCKLLLNLVDCIRQRAETDHSHDSRDLLMRMLEVFVLKFKTVSKIHLARLMNKTDKKKLDCPNERPELAETLESLCVAQSQEKEPKSRLGIQHNTVIPYGVVESRSIVKTLICGVKTITWVCVSRKIVTGQTLAQARILQPHETLIYVRLVKWALKALDVCMLNSGQIVQNLKAKEEKEVLEHFTSIFSMMNPLTFQEVFSSCIEYLVERVHKNPALQTIPNTLLANPSTSPIFATVLVEYLLDRMEEMGTNIERSNLYLKLFKLVFGSVSLFPQENENMLRPHLHQIVNKSMEYAMTASKPHNYFLLLRALFRSIGGGSHDLLYQEFLPLLPQLLEGLNRLQSGLHKQDMKDLFVELCLTVPVRLSSLLPYLPMLMDPLVSALNGSQTLISQGLRTLELCVDNLQHDFLYEHIQPVRAELMQALWKCLRSNDQLAQVAFKVLGKFGGGNRKMMVEPQKLEYISSDFDPPAILARFDNYQQRVHFPVAQVMETAFNALKQSGTDPFYRKQAWEVINCYLTASRDLSDSKQTLINLFLHPSFQDPSTIRNVKGTNYVSIHKLARDTHQMALTGMIIGAAIKELRQPAMQTFVLLVRHYSMVAVVQQCGAFAYTPEPNKQIDLDPLVLVDALAVIMGHEERELCKPGHIGLMLIVDTATTLLGSKEMACRLPLIEYLSEKMCGLCYERAWYAKLGGCIAIKFMFEKCALKWVYAHMFTFLKALLFVMMDLTGEVSSGALDMARENLQKMLIVLVSAPPEGSDIETKTLQMDALQKVTHELVRQVTSPHKMVREQAMASLRLLAKEQNKTVAELMEPFKGVLAEMVPPKNHLLMHQPATAQMGLMDGNMFCNTLQPRLFTFDTEISEHKQFITDLLNLCKMDDARLSGYFCYKSISNFIPLRQSALRLLASCCYLEEFRDQIFEVLYKTLEKPNTELQETAFECMKKFITGYSIQKELFNPTVRPLLMTLGDEKVVTLNGFKMLSYLTQLFPNEFNEKLCEQLYQILERLLEKIVVAYKSAAETGVVSIIKSENELKIVTILNIFHQTPAASCKFVDKLTDLVIKTEQAMAIEASSPFRVPLMKFLARYPRETLTMLLDDNYIKEKPYNRYLQFLITHEEGRVFREYIQNNMVRRLIILAQTNYVTRNLGIYEANDWQRNELQFQSIRIISLLIKYDDQWLCTQPDLVEALKKIWCNDAYLERHKHLDQMDYMHWKEPKLLVKILLHYFCHSTNDIDLLFQLFRALLDRFIPNFQFLKDFLDNTVAQNYTVEWKRAAFFRFVKVFSSNEISQELKAKVLQLILIPCFSVSFERGEGNKLIGGPPMPYLDNSENVVSVFINELIDPDSPYRHSDCVRISLLQFSCLLVEQASPHIDDRAYQHINQHSQYIIHINNKAQGFKLRRLMAFAWPCLLGENCVDPATRYHGHLLLSHIIDKFAIHRKIVLQVFHSLLKAHLADARVVVRQALEILTPSMPFRMEQGYDMLTHWTKKILTDEGHSMQQLFHILQLVVKHYKVYYPVRHDLVQHMVSSIQRLGFSPTSGLDHRKLAVELVEVIIKWELCMIKEENSSSDAQSIETPMRRPLSDESSDQARKKLAVASTSGGPSAVTIKDSVPEHIDKRHTDTVLNFLLRLACQNPITPGNTNSSEVLTRRCIILLKCALKPELWQVLPDLNLAFFNKILLTIGQPNCNMTNVSTALELLTFLLTVLKREQILEQFKALQEGLGACALSSDEKIIQMIHTLLAKLFQIFPIERVNKIEELHLLYSKINEEILKGLNLYEEKKSPVALFGTVMLLKAACAYRPSYIDTLLAPFMRVLHKLAKEHLQPSLQEFGGRTGDVMILCLDLVKNRIEAMNVEMRKNFIGTILVGLMEKSPDVKVMKAVTKMLEEWMKNRSSGTNQAPSSREKSILLVKLTQYVEKRFPDEMELNAQFLELINFVYTDDHLKTTELASKLEPAFLAGLRCTQPHIRAKFFRVFDESMRRRLYDRLLYVICSQNWEAIGQHYWIKQVIELLLVTAAPSIGIEMAHESSILPSITSVIKQEKLNEFQKTYPENVKFYDCTETRDEVIDMDRVEQQPDEKPLSRAESITKMINKHFEFIEVSRNISTEQFLLAAAQLCHIDTTLAEQLWLSLFPQFWRILGEDERAVLAEELIPFITSGSHIIQKDCQPSAMNTFVEALFRCNPQIPIAAPTMKYLGKSHNLWHRMAIAMEEQAFNQTVKASPVSCYEFEGDQPPQNEILDCLAELFNYMFEDDLWAGLWFKHAHYRESATAIAYQQQGFFEQAQTAFEAAMEKHKADASAGPVPAAYQVEIKMLSEQWIKCAKELQMWDVVAEYAKTGVYEPLLLLESAWRTSKPNWDWMKDALSNVEFCCPKEMAWKVTLYGGFLCICQPDDSNPLLYVERYVESASALCLTEWRRLPHIVSHIHLQYLQAAQQIMELQEAYQIHKCLPQGATNPNALHDLKAIVKTWRNRLPVIADDLVHWSDIFAWRQLHYQLIVKYHEQHRDTAMASTKIGIWMHASAQSIIHFGKIARKQKLANVCLDSLNKIYSIPSVPVVDCFQKVRQQVKCYLQMASMSNKNELQEGLEVINHTKMQYFGKEMTAEFYALKGMMYHLSGKSEEANKAFSAAVQLHDTSIKAWALYGDYLESVFIKDPRQISLGVNAMACFLHACRHQNEAKGRKYIAKVLWLLSYDDDKNSLIDALEKYSIGVPPLLWLPWTPQLLNCLVQYKGNVILNLLCQAGRLFPQAVYFPVRLLYLTYRTATARKTSTVQQQQQQANQELKTESSQGSQDGASTSSTGDTTVEVASVKAPPGMVHCVKIMNMLRSIHTTVLSSLEGIAVQMEWFRENWYEEVLRQLRQGLAKCLAIAFENRESVNEAKITPHILNFVKKLMSTFGIGVENISSSVKATAFNSAASESLARRAEATYQDPVFKEMKEDFKKDFDFSQSNSMRLHTLICKLKKWIKILDNRSKMMLQSFLIEEKCRFLANFTLRTAEIELPGEFLLPKHNHYYVKIARFMPRVDVVQKHNSTARRLYIRGHNGKIYPYLVVNGSGLADARREERVLQMLRMMNTFLGKQKETARRFLHFTVPRVVAVTQQIRLVEDNPASISYLDVFKKRCSKLGIEHDDPIQYYYERLAVVQSRGVKASHQIYRDIFKNIQEKMVPRTVFKSWAVQTFPSATDYWHFRKIFTLQLALACFAEYVFHLTRLNPDMMYLHQDSGLMNISYFKFDIDDGTGELQQTRPVSFRLTPNIIEFLGPIGIGGPLTASMIATARCLVYPNFKVLNILKPILRDEMVLSKMKKSEDININNQEKMSESEEIINMVGRAISSISSRLTSLAQFDGIESKVATLVAAASSPDNLCRMDPAWHPWL</sequence>
<dbReference type="InterPro" id="IPR046805">
    <property type="entry name" value="Tra1_ring"/>
</dbReference>
<feature type="compositionally biased region" description="Low complexity" evidence="3">
    <location>
        <begin position="3212"/>
        <end position="3228"/>
    </location>
</feature>
<dbReference type="InterPro" id="IPR016024">
    <property type="entry name" value="ARM-type_fold"/>
</dbReference>
<dbReference type="EMBL" id="JBDJPC010000005">
    <property type="protein sequence ID" value="KAL1501439.1"/>
    <property type="molecule type" value="Genomic_DNA"/>
</dbReference>
<name>A0ABD1ERM9_HYPHA</name>
<feature type="domain" description="PI3K/PI4K catalytic" evidence="4">
    <location>
        <begin position="3446"/>
        <end position="3768"/>
    </location>
</feature>
<dbReference type="PANTHER" id="PTHR11139">
    <property type="entry name" value="ATAXIA TELANGIECTASIA MUTATED ATM -RELATED"/>
    <property type="match status" value="1"/>
</dbReference>
<evidence type="ECO:0000256" key="3">
    <source>
        <dbReference type="SAM" id="MobiDB-lite"/>
    </source>
</evidence>
<dbReference type="InterPro" id="IPR000403">
    <property type="entry name" value="PI3/4_kinase_cat_dom"/>
</dbReference>
<dbReference type="InterPro" id="IPR014009">
    <property type="entry name" value="PIK_FAT"/>
</dbReference>
<evidence type="ECO:0000259" key="6">
    <source>
        <dbReference type="PROSITE" id="PS51190"/>
    </source>
</evidence>
<reference evidence="7 8" key="1">
    <citation type="submission" date="2024-05" db="EMBL/GenBank/DDBJ databases">
        <title>Genetic variation in Jamaican populations of the coffee berry borer (Hypothenemus hampei).</title>
        <authorList>
            <person name="Errbii M."/>
            <person name="Myrie A."/>
        </authorList>
    </citation>
    <scope>NUCLEOTIDE SEQUENCE [LARGE SCALE GENOMIC DNA]</scope>
    <source>
        <strain evidence="7">JA-Hopewell-2020-01-JO</strain>
        <tissue evidence="7">Whole body</tissue>
    </source>
</reference>
<dbReference type="SUPFAM" id="SSF48371">
    <property type="entry name" value="ARM repeat"/>
    <property type="match status" value="3"/>
</dbReference>
<dbReference type="InterPro" id="IPR019734">
    <property type="entry name" value="TPR_rpt"/>
</dbReference>
<evidence type="ECO:0000259" key="5">
    <source>
        <dbReference type="PROSITE" id="PS51189"/>
    </source>
</evidence>
<dbReference type="Proteomes" id="UP001566132">
    <property type="component" value="Unassembled WGS sequence"/>
</dbReference>
<dbReference type="SUPFAM" id="SSF56112">
    <property type="entry name" value="Protein kinase-like (PK-like)"/>
    <property type="match status" value="1"/>
</dbReference>
<feature type="region of interest" description="Disordered" evidence="3">
    <location>
        <begin position="3197"/>
        <end position="3228"/>
    </location>
</feature>
<proteinExistence type="inferred from homology"/>
<dbReference type="SUPFAM" id="SSF48452">
    <property type="entry name" value="TPR-like"/>
    <property type="match status" value="1"/>
</dbReference>
<feature type="domain" description="FATC" evidence="6">
    <location>
        <begin position="3769"/>
        <end position="3801"/>
    </location>
</feature>
<organism evidence="7 8">
    <name type="scientific">Hypothenemus hampei</name>
    <name type="common">Coffee berry borer</name>
    <dbReference type="NCBI Taxonomy" id="57062"/>
    <lineage>
        <taxon>Eukaryota</taxon>
        <taxon>Metazoa</taxon>
        <taxon>Ecdysozoa</taxon>
        <taxon>Arthropoda</taxon>
        <taxon>Hexapoda</taxon>
        <taxon>Insecta</taxon>
        <taxon>Pterygota</taxon>
        <taxon>Neoptera</taxon>
        <taxon>Endopterygota</taxon>
        <taxon>Coleoptera</taxon>
        <taxon>Polyphaga</taxon>
        <taxon>Cucujiformia</taxon>
        <taxon>Curculionidae</taxon>
        <taxon>Scolytinae</taxon>
        <taxon>Hypothenemus</taxon>
    </lineage>
</organism>
<dbReference type="SMART" id="SM00146">
    <property type="entry name" value="PI3Kc"/>
    <property type="match status" value="1"/>
</dbReference>
<dbReference type="InterPro" id="IPR011009">
    <property type="entry name" value="Kinase-like_dom_sf"/>
</dbReference>
<feature type="compositionally biased region" description="Basic and acidic residues" evidence="3">
    <location>
        <begin position="2001"/>
        <end position="2015"/>
    </location>
</feature>
<accession>A0ABD1ERM9</accession>
<dbReference type="InterPro" id="IPR011989">
    <property type="entry name" value="ARM-like"/>
</dbReference>
<dbReference type="SMART" id="SM01343">
    <property type="entry name" value="FATC"/>
    <property type="match status" value="1"/>
</dbReference>
<dbReference type="CDD" id="cd05163">
    <property type="entry name" value="PIKK_TRRAP"/>
    <property type="match status" value="1"/>
</dbReference>
<dbReference type="Pfam" id="PF20206">
    <property type="entry name" value="Tra1_ring"/>
    <property type="match status" value="1"/>
</dbReference>
<dbReference type="InterPro" id="IPR050517">
    <property type="entry name" value="DDR_Repair_Kinase"/>
</dbReference>
<comment type="caution">
    <text evidence="7">The sequence shown here is derived from an EMBL/GenBank/DDBJ whole genome shotgun (WGS) entry which is preliminary data.</text>
</comment>
<dbReference type="InterPro" id="IPR046807">
    <property type="entry name" value="Tra1_central"/>
</dbReference>
<dbReference type="Pfam" id="PF02259">
    <property type="entry name" value="FAT"/>
    <property type="match status" value="1"/>
</dbReference>
<comment type="similarity">
    <text evidence="1">Belongs to the PI3/PI4-kinase family. TRA1 subfamily.</text>
</comment>
<dbReference type="Pfam" id="PF02260">
    <property type="entry name" value="FATC"/>
    <property type="match status" value="1"/>
</dbReference>
<dbReference type="PROSITE" id="PS51189">
    <property type="entry name" value="FAT"/>
    <property type="match status" value="1"/>
</dbReference>
<feature type="region of interest" description="Disordered" evidence="3">
    <location>
        <begin position="1994"/>
        <end position="2032"/>
    </location>
</feature>
<evidence type="ECO:0000256" key="2">
    <source>
        <dbReference type="PROSITE-ProRule" id="PRU00339"/>
    </source>
</evidence>
<evidence type="ECO:0008006" key="9">
    <source>
        <dbReference type="Google" id="ProtNLM"/>
    </source>
</evidence>
<dbReference type="InterPro" id="IPR036940">
    <property type="entry name" value="PI3/4_kinase_cat_sf"/>
</dbReference>
<keyword evidence="8" id="KW-1185">Reference proteome</keyword>
<evidence type="ECO:0000256" key="1">
    <source>
        <dbReference type="ARBA" id="ARBA00007234"/>
    </source>
</evidence>
<dbReference type="PANTHER" id="PTHR11139:SF1">
    <property type="entry name" value="TRANSFORMATION_TRANSCRIPTION DOMAIN-ASSOCIATED PROTEIN"/>
    <property type="match status" value="1"/>
</dbReference>
<feature type="repeat" description="TPR" evidence="2">
    <location>
        <begin position="3028"/>
        <end position="3061"/>
    </location>
</feature>
<dbReference type="InterPro" id="IPR003151">
    <property type="entry name" value="PIK-rel_kinase_FAT"/>
</dbReference>
<evidence type="ECO:0000313" key="8">
    <source>
        <dbReference type="Proteomes" id="UP001566132"/>
    </source>
</evidence>
<gene>
    <name evidence="7" type="ORF">ABEB36_006757</name>
</gene>
<dbReference type="PROSITE" id="PS50005">
    <property type="entry name" value="TPR"/>
    <property type="match status" value="1"/>
</dbReference>
<dbReference type="InterPro" id="IPR011990">
    <property type="entry name" value="TPR-like_helical_dom_sf"/>
</dbReference>
<dbReference type="Gene3D" id="1.25.10.10">
    <property type="entry name" value="Leucine-rich Repeat Variant"/>
    <property type="match status" value="1"/>
</dbReference>
<dbReference type="GO" id="GO:0004672">
    <property type="term" value="F:protein kinase activity"/>
    <property type="evidence" value="ECO:0007669"/>
    <property type="project" value="UniProtKB-ARBA"/>
</dbReference>
<dbReference type="Pfam" id="PF00454">
    <property type="entry name" value="PI3_PI4_kinase"/>
    <property type="match status" value="1"/>
</dbReference>
<dbReference type="PROSITE" id="PS51190">
    <property type="entry name" value="FATC"/>
    <property type="match status" value="1"/>
</dbReference>
<protein>
    <recommendedName>
        <fullName evidence="9">Transformation/transcription domain-associated protein</fullName>
    </recommendedName>
</protein>
<dbReference type="PROSITE" id="PS50290">
    <property type="entry name" value="PI3_4_KINASE_3"/>
    <property type="match status" value="1"/>
</dbReference>
<dbReference type="Pfam" id="PF20175">
    <property type="entry name" value="Tra1_central"/>
    <property type="match status" value="1"/>
</dbReference>
<feature type="domain" description="FAT" evidence="5">
    <location>
        <begin position="2616"/>
        <end position="3185"/>
    </location>
</feature>
<dbReference type="Gene3D" id="1.10.1070.11">
    <property type="entry name" value="Phosphatidylinositol 3-/4-kinase, catalytic domain"/>
    <property type="match status" value="1"/>
</dbReference>
<keyword evidence="2" id="KW-0802">TPR repeat</keyword>